<dbReference type="EMBL" id="AWQS01000052">
    <property type="protein sequence ID" value="EWT06357.1"/>
    <property type="molecule type" value="Genomic_DNA"/>
</dbReference>
<dbReference type="Pfam" id="PF18859">
    <property type="entry name" value="acVLRF1"/>
    <property type="match status" value="1"/>
</dbReference>
<dbReference type="InterPro" id="IPR040783">
    <property type="entry name" value="VLRF1"/>
</dbReference>
<gene>
    <name evidence="2" type="ORF">N864_22070</name>
</gene>
<organism evidence="2 3">
    <name type="scientific">Intrasporangium chromatireducens Q5-1</name>
    <dbReference type="NCBI Taxonomy" id="584657"/>
    <lineage>
        <taxon>Bacteria</taxon>
        <taxon>Bacillati</taxon>
        <taxon>Actinomycetota</taxon>
        <taxon>Actinomycetes</taxon>
        <taxon>Micrococcales</taxon>
        <taxon>Intrasporangiaceae</taxon>
        <taxon>Intrasporangium</taxon>
    </lineage>
</organism>
<comment type="caution">
    <text evidence="2">The sequence shown here is derived from an EMBL/GenBank/DDBJ whole genome shotgun (WGS) entry which is preliminary data.</text>
</comment>
<accession>W9GML3</accession>
<proteinExistence type="predicted"/>
<feature type="domain" description="Actinobacteria/chloroflexi VLRF1 release factor" evidence="1">
    <location>
        <begin position="58"/>
        <end position="197"/>
    </location>
</feature>
<dbReference type="RefSeq" id="WP_034715701.1">
    <property type="nucleotide sequence ID" value="NZ_AWQS01000052.1"/>
</dbReference>
<keyword evidence="3" id="KW-1185">Reference proteome</keyword>
<sequence length="213" mass="22879">MTRVVEVAPERLDRWLAGFADRHGPADATREQTPGGVVVRAVARDGSVAVATPFAYDPLALVLLRRGGYAAGLARSGRLAHAKVGSRHVQGRTAAGGWSQQRYARRRANQADELVAAVVRHVQRVVLVEGTDAPEGVSGIPAGLVVGGDRALVRDVLSAPTLAALRALPRRELYDLPDPTRAVLETALRRGRAYRVELTESPLPPPRERCVRG</sequence>
<evidence type="ECO:0000313" key="2">
    <source>
        <dbReference type="EMBL" id="EWT06357.1"/>
    </source>
</evidence>
<evidence type="ECO:0000313" key="3">
    <source>
        <dbReference type="Proteomes" id="UP000019494"/>
    </source>
</evidence>
<dbReference type="Proteomes" id="UP000019494">
    <property type="component" value="Unassembled WGS sequence"/>
</dbReference>
<dbReference type="PATRIC" id="fig|584657.3.peg.1725"/>
<protein>
    <recommendedName>
        <fullName evidence="1">Actinobacteria/chloroflexi VLRF1 release factor domain-containing protein</fullName>
    </recommendedName>
</protein>
<dbReference type="InterPro" id="IPR042226">
    <property type="entry name" value="eFR1_2_sf"/>
</dbReference>
<name>W9GML3_9MICO</name>
<reference evidence="3" key="1">
    <citation type="submission" date="2013-08" db="EMBL/GenBank/DDBJ databases">
        <title>Intrasporangium oryzae NRRL B-24470.</title>
        <authorList>
            <person name="Liu H."/>
            <person name="Wang G."/>
        </authorList>
    </citation>
    <scope>NUCLEOTIDE SEQUENCE [LARGE SCALE GENOMIC DNA]</scope>
    <source>
        <strain evidence="3">Q5-1</strain>
    </source>
</reference>
<dbReference type="AlphaFoldDB" id="W9GML3"/>
<dbReference type="SUPFAM" id="SSF53137">
    <property type="entry name" value="Translational machinery components"/>
    <property type="match status" value="1"/>
</dbReference>
<evidence type="ECO:0000259" key="1">
    <source>
        <dbReference type="Pfam" id="PF18859"/>
    </source>
</evidence>
<dbReference type="Gene3D" id="3.30.420.60">
    <property type="entry name" value="eRF1 domain 2"/>
    <property type="match status" value="1"/>
</dbReference>
<dbReference type="OrthoDB" id="3728778at2"/>
<dbReference type="NCBIfam" id="NF041024">
    <property type="entry name" value="acVLRF1_NCBI"/>
    <property type="match status" value="1"/>
</dbReference>